<organism evidence="3 4">
    <name type="scientific">Zancudomyces culisetae</name>
    <name type="common">Gut fungus</name>
    <name type="synonym">Smittium culisetae</name>
    <dbReference type="NCBI Taxonomy" id="1213189"/>
    <lineage>
        <taxon>Eukaryota</taxon>
        <taxon>Fungi</taxon>
        <taxon>Fungi incertae sedis</taxon>
        <taxon>Zoopagomycota</taxon>
        <taxon>Kickxellomycotina</taxon>
        <taxon>Harpellomycetes</taxon>
        <taxon>Harpellales</taxon>
        <taxon>Legeriomycetaceae</taxon>
        <taxon>Zancudomyces</taxon>
    </lineage>
</organism>
<dbReference type="PANTHER" id="PTHR19303:SF73">
    <property type="entry name" value="PROTEIN PDC2"/>
    <property type="match status" value="1"/>
</dbReference>
<dbReference type="InterPro" id="IPR050863">
    <property type="entry name" value="CenT-Element_Derived"/>
</dbReference>
<evidence type="ECO:0000259" key="2">
    <source>
        <dbReference type="Pfam" id="PF03184"/>
    </source>
</evidence>
<comment type="caution">
    <text evidence="3">The sequence shown here is derived from an EMBL/GenBank/DDBJ whole genome shotgun (WGS) entry which is preliminary data.</text>
</comment>
<keyword evidence="4" id="KW-1185">Reference proteome</keyword>
<evidence type="ECO:0000313" key="3">
    <source>
        <dbReference type="EMBL" id="OMH82113.1"/>
    </source>
</evidence>
<feature type="region of interest" description="Disordered" evidence="1">
    <location>
        <begin position="1035"/>
        <end position="1105"/>
    </location>
</feature>
<dbReference type="EMBL" id="LSSK01000735">
    <property type="protein sequence ID" value="OMH82113.1"/>
    <property type="molecule type" value="Genomic_DNA"/>
</dbReference>
<evidence type="ECO:0000256" key="1">
    <source>
        <dbReference type="SAM" id="MobiDB-lite"/>
    </source>
</evidence>
<protein>
    <submittedName>
        <fullName evidence="3">Tigger transposable element-derived protein 6</fullName>
    </submittedName>
</protein>
<feature type="domain" description="DDE-1" evidence="2">
    <location>
        <begin position="708"/>
        <end position="873"/>
    </location>
</feature>
<dbReference type="GO" id="GO:0003677">
    <property type="term" value="F:DNA binding"/>
    <property type="evidence" value="ECO:0007669"/>
    <property type="project" value="TreeGrafter"/>
</dbReference>
<feature type="compositionally biased region" description="Polar residues" evidence="1">
    <location>
        <begin position="1095"/>
        <end position="1105"/>
    </location>
</feature>
<dbReference type="OrthoDB" id="125347at2759"/>
<dbReference type="AlphaFoldDB" id="A0A1R1PME8"/>
<evidence type="ECO:0000313" key="4">
    <source>
        <dbReference type="Proteomes" id="UP000188320"/>
    </source>
</evidence>
<dbReference type="Proteomes" id="UP000188320">
    <property type="component" value="Unassembled WGS sequence"/>
</dbReference>
<gene>
    <name evidence="3" type="ORF">AX774_g4410</name>
</gene>
<dbReference type="Pfam" id="PF03184">
    <property type="entry name" value="DDE_1"/>
    <property type="match status" value="1"/>
</dbReference>
<reference evidence="4" key="1">
    <citation type="submission" date="2017-01" db="EMBL/GenBank/DDBJ databases">
        <authorList>
            <person name="Wang Y."/>
            <person name="White M."/>
            <person name="Kvist S."/>
            <person name="Moncalvo J.-M."/>
        </authorList>
    </citation>
    <scope>NUCLEOTIDE SEQUENCE [LARGE SCALE GENOMIC DNA]</scope>
    <source>
        <strain evidence="4">COL-18-3</strain>
    </source>
</reference>
<proteinExistence type="predicted"/>
<dbReference type="InterPro" id="IPR004875">
    <property type="entry name" value="DDE_SF_endonuclease_dom"/>
</dbReference>
<feature type="compositionally biased region" description="Low complexity" evidence="1">
    <location>
        <begin position="1052"/>
        <end position="1064"/>
    </location>
</feature>
<dbReference type="PANTHER" id="PTHR19303">
    <property type="entry name" value="TRANSPOSON"/>
    <property type="match status" value="1"/>
</dbReference>
<dbReference type="GO" id="GO:0005634">
    <property type="term" value="C:nucleus"/>
    <property type="evidence" value="ECO:0007669"/>
    <property type="project" value="TreeGrafter"/>
</dbReference>
<accession>A0A1R1PME8</accession>
<name>A0A1R1PME8_ZANCU</name>
<sequence length="1150" mass="130354">MGSSKNHPYVLQQASIDIDNEKTNGGSKVRTSGTKRLRINLKQDEEDICISPGAKDPARKDRMTGERKIIKITKLWKKIHERNLTKKHTNTNNATEESYNINNIVQEEDINSVPVMRNNDSSEGDDVDIRQKPFEQIKRTVRELGGFPVISKVSHTKMRHAINRLNNDIESDELNYSDNFCSLENSQDYKKDTIDRAGEKCTLRMPEIIVSTDELDGVDTCENEISGSSVHSEMENCADNAMFSLDSLMESVRDGNSKYVDPQESSGIKNKNRMMEFENQIYKSDGSIKRHKSFCLDGNGKIENIQKHQQVEGCSTEEKYSNKCIKPSFGATHDDNSAINPEPRKLSQRLINKQSVKIRTEVSSKGPINTKIDKKMEKNHKKSESTVNKSANELFVEKVIQTLRPGANGGKSDGSDLLPTFAPLRGAKLHERKQLLPKTREIWGLEYRIKRCWVDVWEMGRLYPFYSQRQLSLKVSERQDVKLNTKVIGMMMQESQNKGEKAMAQILHEARFEFANKLHEVLVQKKSIYSKITPEQLIKWVSDIFNVKIERRDLSKYLQKPSYSLRLEKAPQKVGVTIEEAEHTFVDDALYEWYLLNLGQYRWSNEQFKLKASSLVKAGFPTKGVQYKVTDDWVRVFKDEYNIKSTNICAPGVFIETKKSTSTQVFDALNRYEPKNIYCVDEAGFHFRITPETVSSKKYDKRSAGRFGLILCTNGDGSDKVPIWVAGPHANMSNLDNLSELNIHYSPNSLSKVRAALFLEWLRWFDKRFAGRKVLLLLRNHPVHIKHLNLSLKHVELLYIPGGSPTQPPMALPLDLGILRTLRVLYRILQFKHLEMTFNSFDHISSDFTVALALKFLSEAWNSLFPTALISCCFRDMYISVGSSYPTQINTNYVHSLEISLFKQLNYQIRGVMGFDKPFSFWNLLSPPRDLESICSCDDSVLINMAEDDSLAIEEELSRITSLAGSGPFIPFFNNPNICIVNKHPKFEESDYFISSFETPTVENPTGNKSIVPSLTSMLNVTTFPSVFHVDSASNEDTEPCIRSTSSPLGVSNTTNNSSPTSLNKISRHEHKNESEYQNSNEDEAHPGGSRLLPANSSFATFTNHPNSQAALHSNISTPDSASTLVDPVSEKNSSDSFSGVFYSSSVFSL</sequence>